<evidence type="ECO:0000313" key="8">
    <source>
        <dbReference type="Proteomes" id="UP000002051"/>
    </source>
</evidence>
<reference evidence="9" key="6">
    <citation type="journal article" date="2018" name="Nat. Plants">
        <title>Whole-genome landscape of Medicago truncatula symbiotic genes.</title>
        <authorList>
            <person name="Pecrix Y."/>
            <person name="Staton S.E."/>
            <person name="Sallet E."/>
            <person name="Lelandais-Briere C."/>
            <person name="Moreau S."/>
            <person name="Carrere S."/>
            <person name="Blein T."/>
            <person name="Jardinaud M.F."/>
            <person name="Latrasse D."/>
            <person name="Zouine M."/>
            <person name="Zahm M."/>
            <person name="Kreplak J."/>
            <person name="Mayjonade B."/>
            <person name="Satge C."/>
            <person name="Perez M."/>
            <person name="Cauet S."/>
            <person name="Marande W."/>
            <person name="Chantry-Darmon C."/>
            <person name="Lopez-Roques C."/>
            <person name="Bouchez O."/>
            <person name="Berard A."/>
            <person name="Debelle F."/>
            <person name="Munos S."/>
            <person name="Bendahmane A."/>
            <person name="Berges H."/>
            <person name="Niebel A."/>
            <person name="Buitink J."/>
            <person name="Frugier F."/>
            <person name="Benhamed M."/>
            <person name="Crespi M."/>
            <person name="Gouzy J."/>
            <person name="Gamas P."/>
        </authorList>
    </citation>
    <scope>NUCLEOTIDE SEQUENCE [LARGE SCALE GENOMIC DNA]</scope>
    <source>
        <strain evidence="9">cv. Jemalong A17</strain>
    </source>
</reference>
<reference evidence="7" key="5">
    <citation type="submission" date="2015-04" db="UniProtKB">
        <authorList>
            <consortium name="EnsemblPlants"/>
        </authorList>
    </citation>
    <scope>IDENTIFICATION</scope>
    <source>
        <strain evidence="7">cv. Jemalong A17</strain>
    </source>
</reference>
<dbReference type="Proteomes" id="UP000265566">
    <property type="component" value="Chromosome 7"/>
</dbReference>
<reference evidence="3 8" key="2">
    <citation type="journal article" date="2011" name="Nature">
        <title>The Medicago genome provides insight into the evolution of rhizobial symbioses.</title>
        <authorList>
            <person name="Young N.D."/>
            <person name="Debelle F."/>
            <person name="Oldroyd G.E."/>
            <person name="Geurts R."/>
            <person name="Cannon S.B."/>
            <person name="Udvardi M.K."/>
            <person name="Benedito V.A."/>
            <person name="Mayer K.F."/>
            <person name="Gouzy J."/>
            <person name="Schoof H."/>
            <person name="Van de Peer Y."/>
            <person name="Proost S."/>
            <person name="Cook D.R."/>
            <person name="Meyers B.C."/>
            <person name="Spannagl M."/>
            <person name="Cheung F."/>
            <person name="De Mita S."/>
            <person name="Krishnakumar V."/>
            <person name="Gundlach H."/>
            <person name="Zhou S."/>
            <person name="Mudge J."/>
            <person name="Bharti A.K."/>
            <person name="Murray J.D."/>
            <person name="Naoumkina M.A."/>
            <person name="Rosen B."/>
            <person name="Silverstein K.A."/>
            <person name="Tang H."/>
            <person name="Rombauts S."/>
            <person name="Zhao P.X."/>
            <person name="Zhou P."/>
            <person name="Barbe V."/>
            <person name="Bardou P."/>
            <person name="Bechner M."/>
            <person name="Bellec A."/>
            <person name="Berger A."/>
            <person name="Berges H."/>
            <person name="Bidwell S."/>
            <person name="Bisseling T."/>
            <person name="Choisne N."/>
            <person name="Couloux A."/>
            <person name="Denny R."/>
            <person name="Deshpande S."/>
            <person name="Dai X."/>
            <person name="Doyle J.J."/>
            <person name="Dudez A.M."/>
            <person name="Farmer A.D."/>
            <person name="Fouteau S."/>
            <person name="Franken C."/>
            <person name="Gibelin C."/>
            <person name="Gish J."/>
            <person name="Goldstein S."/>
            <person name="Gonzalez A.J."/>
            <person name="Green P.J."/>
            <person name="Hallab A."/>
            <person name="Hartog M."/>
            <person name="Hua A."/>
            <person name="Humphray S.J."/>
            <person name="Jeong D.H."/>
            <person name="Jing Y."/>
            <person name="Jocker A."/>
            <person name="Kenton S.M."/>
            <person name="Kim D.J."/>
            <person name="Klee K."/>
            <person name="Lai H."/>
            <person name="Lang C."/>
            <person name="Lin S."/>
            <person name="Macmil S.L."/>
            <person name="Magdelenat G."/>
            <person name="Matthews L."/>
            <person name="McCorrison J."/>
            <person name="Monaghan E.L."/>
            <person name="Mun J.H."/>
            <person name="Najar F.Z."/>
            <person name="Nicholson C."/>
            <person name="Noirot C."/>
            <person name="O'Bleness M."/>
            <person name="Paule C.R."/>
            <person name="Poulain J."/>
            <person name="Prion F."/>
            <person name="Qin B."/>
            <person name="Qu C."/>
            <person name="Retzel E.F."/>
            <person name="Riddle C."/>
            <person name="Sallet E."/>
            <person name="Samain S."/>
            <person name="Samson N."/>
            <person name="Sanders I."/>
            <person name="Saurat O."/>
            <person name="Scarpelli C."/>
            <person name="Schiex T."/>
            <person name="Segurens B."/>
            <person name="Severin A.J."/>
            <person name="Sherrier D.J."/>
            <person name="Shi R."/>
            <person name="Sims S."/>
            <person name="Singer S.R."/>
            <person name="Sinharoy S."/>
            <person name="Sterck L."/>
            <person name="Viollet A."/>
            <person name="Wang B.B."/>
            <person name="Wang K."/>
            <person name="Wang M."/>
            <person name="Wang X."/>
            <person name="Warfsmann J."/>
            <person name="Weissenbach J."/>
            <person name="White D.D."/>
            <person name="White J.D."/>
            <person name="Wiley G.B."/>
            <person name="Wincker P."/>
            <person name="Xing Y."/>
            <person name="Yang L."/>
            <person name="Yao Z."/>
            <person name="Ying F."/>
            <person name="Zhai J."/>
            <person name="Zhou L."/>
            <person name="Zuber A."/>
            <person name="Denarie J."/>
            <person name="Dixon R.A."/>
            <person name="May G.D."/>
            <person name="Schwartz D.C."/>
            <person name="Rogers J."/>
            <person name="Quetier F."/>
            <person name="Town C.D."/>
            <person name="Roe B.A."/>
        </authorList>
    </citation>
    <scope>NUCLEOTIDE SEQUENCE [LARGE SCALE GENOMIC DNA]</scope>
    <source>
        <strain evidence="3">A17</strain>
        <strain evidence="7 8">cv. Jemalong A17</strain>
    </source>
</reference>
<feature type="domain" description="UspA" evidence="1">
    <location>
        <begin position="10"/>
        <end position="156"/>
    </location>
</feature>
<evidence type="ECO:0000313" key="9">
    <source>
        <dbReference type="Proteomes" id="UP000265566"/>
    </source>
</evidence>
<dbReference type="InterPro" id="IPR006016">
    <property type="entry name" value="UspA"/>
</dbReference>
<dbReference type="EMBL" id="CM001223">
    <property type="protein sequence ID" value="AES82142.1"/>
    <property type="molecule type" value="Genomic_DNA"/>
</dbReference>
<dbReference type="EnsemblPlants" id="AET02953">
    <property type="protein sequence ID" value="AET02953"/>
    <property type="gene ID" value="MTR_8g058620"/>
</dbReference>
<dbReference type="AlphaFoldDB" id="B7FGF4"/>
<dbReference type="HOGENOM" id="CLU_049301_9_1_1"/>
<evidence type="ECO:0000259" key="1">
    <source>
        <dbReference type="Pfam" id="PF00582"/>
    </source>
</evidence>
<dbReference type="eggNOG" id="ENOG502RXKR">
    <property type="taxonomic scope" value="Eukaryota"/>
</dbReference>
<reference evidence="5" key="3">
    <citation type="submission" date="2012-05" db="EMBL/GenBank/DDBJ databases">
        <authorList>
            <person name="Krishnakumar V."/>
            <person name="Cheung F."/>
            <person name="Xiao Y."/>
            <person name="Chan A."/>
            <person name="Moskal W.A."/>
            <person name="Town C.D."/>
        </authorList>
    </citation>
    <scope>NUCLEOTIDE SEQUENCE</scope>
</reference>
<dbReference type="Gene3D" id="3.40.50.620">
    <property type="entry name" value="HUPs"/>
    <property type="match status" value="1"/>
</dbReference>
<dbReference type="EMBL" id="BT137254">
    <property type="protein sequence ID" value="AFK37049.1"/>
    <property type="molecule type" value="mRNA"/>
</dbReference>
<dbReference type="PaxDb" id="3880-AES82142"/>
<dbReference type="STRING" id="3880.B7FGF4"/>
<evidence type="ECO:0000313" key="6">
    <source>
        <dbReference type="EMBL" id="RHN48951.1"/>
    </source>
</evidence>
<dbReference type="PRINTS" id="PR01438">
    <property type="entry name" value="UNVRSLSTRESS"/>
</dbReference>
<name>B7FGF4_MEDTR</name>
<evidence type="ECO:0000313" key="3">
    <source>
        <dbReference type="EMBL" id="AES82142.1"/>
    </source>
</evidence>
<dbReference type="InterPro" id="IPR014729">
    <property type="entry name" value="Rossmann-like_a/b/a_fold"/>
</dbReference>
<dbReference type="EMBL" id="BT051169">
    <property type="protein sequence ID" value="ACJ83833.1"/>
    <property type="molecule type" value="mRNA"/>
</dbReference>
<dbReference type="KEGG" id="mtr:11435283"/>
<dbReference type="SUPFAM" id="SSF52402">
    <property type="entry name" value="Adenine nucleotide alpha hydrolases-like"/>
    <property type="match status" value="1"/>
</dbReference>
<dbReference type="OMA" id="ATQTMIF"/>
<evidence type="ECO:0000313" key="7">
    <source>
        <dbReference type="EnsemblPlants" id="AES82142"/>
    </source>
</evidence>
<dbReference type="Gramene" id="rna43726">
    <property type="protein sequence ID" value="RHN48951.1"/>
    <property type="gene ID" value="gene43726"/>
</dbReference>
<evidence type="ECO:0000313" key="4">
    <source>
        <dbReference type="EMBL" id="AET02953.1"/>
    </source>
</evidence>
<dbReference type="PANTHER" id="PTHR46553:SF3">
    <property type="entry name" value="ADENINE NUCLEOTIDE ALPHA HYDROLASES-LIKE SUPERFAMILY PROTEIN"/>
    <property type="match status" value="1"/>
</dbReference>
<gene>
    <name evidence="7" type="primary">11435283</name>
    <name evidence="3" type="ordered locus">MTR_7g108830</name>
    <name evidence="4" type="ordered locus">MTR_8g058620</name>
    <name evidence="6" type="ORF">MtrunA17_Chr7g0269301</name>
</gene>
<dbReference type="Proteomes" id="UP000002051">
    <property type="component" value="Chromosome 8"/>
</dbReference>
<dbReference type="CDD" id="cd23659">
    <property type="entry name" value="USP_At3g01520-like"/>
    <property type="match status" value="1"/>
</dbReference>
<dbReference type="EnsemblPlants" id="AES82142">
    <property type="protein sequence ID" value="AES82142"/>
    <property type="gene ID" value="MTR_7g108830"/>
</dbReference>
<dbReference type="EMBL" id="CM001224">
    <property type="protein sequence ID" value="AET02953.1"/>
    <property type="molecule type" value="Genomic_DNA"/>
</dbReference>
<dbReference type="EMBL" id="PSQE01000007">
    <property type="protein sequence ID" value="RHN48951.1"/>
    <property type="molecule type" value="Genomic_DNA"/>
</dbReference>
<evidence type="ECO:0000313" key="2">
    <source>
        <dbReference type="EMBL" id="ACJ83833.1"/>
    </source>
</evidence>
<reference evidence="3 8" key="4">
    <citation type="journal article" date="2014" name="BMC Genomics">
        <title>An improved genome release (version Mt4.0) for the model legume Medicago truncatula.</title>
        <authorList>
            <person name="Tang H."/>
            <person name="Krishnakumar V."/>
            <person name="Bidwell S."/>
            <person name="Rosen B."/>
            <person name="Chan A."/>
            <person name="Zhou S."/>
            <person name="Gentzbittel L."/>
            <person name="Childs K.L."/>
            <person name="Yandell M."/>
            <person name="Gundlach H."/>
            <person name="Mayer K.F."/>
            <person name="Schwartz D.C."/>
            <person name="Town C.D."/>
        </authorList>
    </citation>
    <scope>GENOME REANNOTATION</scope>
    <source>
        <strain evidence="7 8">cv. Jemalong A17</strain>
    </source>
</reference>
<organism evidence="2">
    <name type="scientific">Medicago truncatula</name>
    <name type="common">Barrel medic</name>
    <name type="synonym">Medicago tribuloides</name>
    <dbReference type="NCBI Taxonomy" id="3880"/>
    <lineage>
        <taxon>Eukaryota</taxon>
        <taxon>Viridiplantae</taxon>
        <taxon>Streptophyta</taxon>
        <taxon>Embryophyta</taxon>
        <taxon>Tracheophyta</taxon>
        <taxon>Spermatophyta</taxon>
        <taxon>Magnoliopsida</taxon>
        <taxon>eudicotyledons</taxon>
        <taxon>Gunneridae</taxon>
        <taxon>Pentapetalae</taxon>
        <taxon>rosids</taxon>
        <taxon>fabids</taxon>
        <taxon>Fabales</taxon>
        <taxon>Fabaceae</taxon>
        <taxon>Papilionoideae</taxon>
        <taxon>50 kb inversion clade</taxon>
        <taxon>NPAAA clade</taxon>
        <taxon>Hologalegina</taxon>
        <taxon>IRL clade</taxon>
        <taxon>Trifolieae</taxon>
        <taxon>Medicago</taxon>
    </lineage>
</organism>
<dbReference type="OrthoDB" id="843225at2759"/>
<keyword evidence="8" id="KW-1185">Reference proteome</keyword>
<proteinExistence type="evidence at transcript level"/>
<dbReference type="PANTHER" id="PTHR46553">
    <property type="entry name" value="ADENINE NUCLEOTIDE ALPHA HYDROLASES-LIKE SUPERFAMILY PROTEIN"/>
    <property type="match status" value="1"/>
</dbReference>
<protein>
    <submittedName>
        <fullName evidence="6">Putative universal stress protein A</fullName>
    </submittedName>
    <submittedName>
        <fullName evidence="3">Universal stress family protein</fullName>
    </submittedName>
</protein>
<dbReference type="InterPro" id="IPR006015">
    <property type="entry name" value="Universal_stress_UspA"/>
</dbReference>
<reference evidence="6" key="7">
    <citation type="journal article" date="2018" name="Nat. Plants">
        <title>Whole-genome landscape of Medicago truncatula symbiotic genes.</title>
        <authorList>
            <person name="Pecrix Y."/>
            <person name="Gamas P."/>
            <person name="Carrere S."/>
        </authorList>
    </citation>
    <scope>NUCLEOTIDE SEQUENCE</scope>
    <source>
        <tissue evidence="6">Leaves</tissue>
    </source>
</reference>
<reference evidence="2" key="1">
    <citation type="submission" date="2008-12" db="EMBL/GenBank/DDBJ databases">
        <title>Medicago truncatula full length cdna cloning project.</title>
        <authorList>
            <person name="Moskal W."/>
            <person name="Chan A."/>
            <person name="Cheung F."/>
            <person name="Xiao Y."/>
            <person name="Town C.D."/>
        </authorList>
    </citation>
    <scope>NUCLEOTIDE SEQUENCE</scope>
</reference>
<evidence type="ECO:0000313" key="5">
    <source>
        <dbReference type="EMBL" id="AFK37049.1"/>
    </source>
</evidence>
<dbReference type="Pfam" id="PF00582">
    <property type="entry name" value="Usp"/>
    <property type="match status" value="1"/>
</dbReference>
<sequence length="162" mass="17450">MAQVSDKQVMVVGVDDSEFSTYALEWTLDHLVTTLPNPIFKLVLVFAKPSPSTNVGFVGPAGAAEILPIVEADLKRTATIVIERAQEICTKRSVKDVVVEVVDGDARNVLCDAVDKHHASILVVGSHGYGAIKRAVLGSVSDYCAHHAHCTVMIVKKPKPKH</sequence>
<accession>B7FGF4</accession>